<evidence type="ECO:0000256" key="3">
    <source>
        <dbReference type="ARBA" id="ARBA00022989"/>
    </source>
</evidence>
<feature type="domain" description="HTTM-like" evidence="8">
    <location>
        <begin position="6"/>
        <end position="265"/>
    </location>
</feature>
<keyword evidence="5" id="KW-1015">Disulfide bond</keyword>
<organism evidence="9 10">
    <name type="scientific">Neolewinella antarctica</name>
    <dbReference type="NCBI Taxonomy" id="442734"/>
    <lineage>
        <taxon>Bacteria</taxon>
        <taxon>Pseudomonadati</taxon>
        <taxon>Bacteroidota</taxon>
        <taxon>Saprospiria</taxon>
        <taxon>Saprospirales</taxon>
        <taxon>Lewinellaceae</taxon>
        <taxon>Neolewinella</taxon>
    </lineage>
</organism>
<dbReference type="InterPro" id="IPR011020">
    <property type="entry name" value="HTTM-like"/>
</dbReference>
<dbReference type="InterPro" id="IPR053935">
    <property type="entry name" value="VKGC_lumenal_dom"/>
</dbReference>
<feature type="transmembrane region" description="Helical" evidence="7">
    <location>
        <begin position="147"/>
        <end position="165"/>
    </location>
</feature>
<dbReference type="Proteomes" id="UP000770785">
    <property type="component" value="Unassembled WGS sequence"/>
</dbReference>
<feature type="transmembrane region" description="Helical" evidence="7">
    <location>
        <begin position="242"/>
        <end position="262"/>
    </location>
</feature>
<evidence type="ECO:0000256" key="4">
    <source>
        <dbReference type="ARBA" id="ARBA00023136"/>
    </source>
</evidence>
<comment type="subcellular location">
    <subcellularLocation>
        <location evidence="1">Endomembrane system</location>
        <topology evidence="1">Multi-pass membrane protein</topology>
    </subcellularLocation>
</comment>
<proteinExistence type="predicted"/>
<protein>
    <recommendedName>
        <fullName evidence="8">HTTM-like domain-containing protein</fullName>
    </recommendedName>
</protein>
<dbReference type="RefSeq" id="WP_168036170.1">
    <property type="nucleotide sequence ID" value="NZ_JAATJH010000001.1"/>
</dbReference>
<feature type="transmembrane region" description="Helical" evidence="7">
    <location>
        <begin position="15"/>
        <end position="38"/>
    </location>
</feature>
<dbReference type="InterPro" id="IPR053934">
    <property type="entry name" value="HTTM_dom"/>
</dbReference>
<reference evidence="9 10" key="1">
    <citation type="submission" date="2020-03" db="EMBL/GenBank/DDBJ databases">
        <title>Genomic Encyclopedia of Type Strains, Phase IV (KMG-IV): sequencing the most valuable type-strain genomes for metagenomic binning, comparative biology and taxonomic classification.</title>
        <authorList>
            <person name="Goeker M."/>
        </authorList>
    </citation>
    <scope>NUCLEOTIDE SEQUENCE [LARGE SCALE GENOMIC DNA]</scope>
    <source>
        <strain evidence="9 10">DSM 105096</strain>
    </source>
</reference>
<evidence type="ECO:0000259" key="8">
    <source>
        <dbReference type="SMART" id="SM00752"/>
    </source>
</evidence>
<comment type="caution">
    <text evidence="9">The sequence shown here is derived from an EMBL/GenBank/DDBJ whole genome shotgun (WGS) entry which is preliminary data.</text>
</comment>
<evidence type="ECO:0000256" key="7">
    <source>
        <dbReference type="SAM" id="Phobius"/>
    </source>
</evidence>
<evidence type="ECO:0000313" key="9">
    <source>
        <dbReference type="EMBL" id="NJC25418.1"/>
    </source>
</evidence>
<keyword evidence="4 7" id="KW-0472">Membrane</keyword>
<dbReference type="Pfam" id="PF22777">
    <property type="entry name" value="VKGC_lumenal_dom"/>
    <property type="match status" value="1"/>
</dbReference>
<name>A0ABX0X860_9BACT</name>
<dbReference type="PANTHER" id="PTHR12639:SF7">
    <property type="entry name" value="HTTM DOMAIN-CONTAINING PROTEIN"/>
    <property type="match status" value="1"/>
</dbReference>
<evidence type="ECO:0000256" key="1">
    <source>
        <dbReference type="ARBA" id="ARBA00004127"/>
    </source>
</evidence>
<feature type="transmembrane region" description="Helical" evidence="7">
    <location>
        <begin position="84"/>
        <end position="100"/>
    </location>
</feature>
<evidence type="ECO:0000256" key="2">
    <source>
        <dbReference type="ARBA" id="ARBA00022692"/>
    </source>
</evidence>
<dbReference type="InterPro" id="IPR007782">
    <property type="entry name" value="VKG_COase"/>
</dbReference>
<evidence type="ECO:0000256" key="5">
    <source>
        <dbReference type="ARBA" id="ARBA00023157"/>
    </source>
</evidence>
<sequence length="468" mass="55223">MKWSQSQPTPIHTLVWLRIAMGLLGAGDILGNGIYYHWHLDAFRGFTFRYYGFEWVQPLPEPLLSLFFVVGFLLGIAVALGWRFRWTAPLFALFFSYLFFLEKAHYLNHAYLFMVLTWLLCLTPAWREFSLDVRRNPADWSPVAPAWSVYLFPALMGVVYFFGGVNKINHDWLIEAMPMHMWLSNRSEMPVLGPLFAQKITAYVMSWGGMLLDLTAGFMLIHKRLRWLALALLFFFHATNHLIFNIGIFPYLSMVLTSLFFAPDWPKRAVDWVADNSRWAWARTQVRGWRSEWRRILASRPAANQSTGARKFWQTEPTYRLPLAVVLVLLFVVQLALPLRNHFFSNDVNWTEEGHRYSWRMMLRSKQGYGKYRVTDLRSGEEFRINPADSLNHKQYRKMATHPDMILQYAHHLRDQYAERGRNVAIYPDFVVRLNGRDRQQFLDPTVDLARIEWTWGEKNWILPEEKE</sequence>
<keyword evidence="2 7" id="KW-0812">Transmembrane</keyword>
<keyword evidence="3 7" id="KW-1133">Transmembrane helix</keyword>
<evidence type="ECO:0000256" key="6">
    <source>
        <dbReference type="ARBA" id="ARBA00023239"/>
    </source>
</evidence>
<gene>
    <name evidence="9" type="ORF">GGR27_000899</name>
</gene>
<feature type="transmembrane region" description="Helical" evidence="7">
    <location>
        <begin position="200"/>
        <end position="221"/>
    </location>
</feature>
<feature type="transmembrane region" description="Helical" evidence="7">
    <location>
        <begin position="106"/>
        <end position="126"/>
    </location>
</feature>
<feature type="transmembrane region" description="Helical" evidence="7">
    <location>
        <begin position="319"/>
        <end position="337"/>
    </location>
</feature>
<dbReference type="EMBL" id="JAATJH010000001">
    <property type="protein sequence ID" value="NJC25418.1"/>
    <property type="molecule type" value="Genomic_DNA"/>
</dbReference>
<feature type="transmembrane region" description="Helical" evidence="7">
    <location>
        <begin position="58"/>
        <end position="77"/>
    </location>
</feature>
<keyword evidence="6" id="KW-0456">Lyase</keyword>
<evidence type="ECO:0000313" key="10">
    <source>
        <dbReference type="Proteomes" id="UP000770785"/>
    </source>
</evidence>
<accession>A0ABX0X860</accession>
<dbReference type="SMART" id="SM00752">
    <property type="entry name" value="HTTM"/>
    <property type="match status" value="1"/>
</dbReference>
<keyword evidence="10" id="KW-1185">Reference proteome</keyword>
<dbReference type="PANTHER" id="PTHR12639">
    <property type="entry name" value="VITAMIN K-DEPENDENT GAMMA-CARBOXYLASE"/>
    <property type="match status" value="1"/>
</dbReference>
<dbReference type="Pfam" id="PF05090">
    <property type="entry name" value="HTTM"/>
    <property type="match status" value="1"/>
</dbReference>